<protein>
    <recommendedName>
        <fullName evidence="2">PA14 domain-containing protein</fullName>
    </recommendedName>
</protein>
<dbReference type="Pfam" id="PF10528">
    <property type="entry name" value="GLEYA"/>
    <property type="match status" value="1"/>
</dbReference>
<feature type="signal peptide" evidence="1">
    <location>
        <begin position="1"/>
        <end position="19"/>
    </location>
</feature>
<organism evidence="3 4">
    <name type="scientific">Cladobotryum mycophilum</name>
    <dbReference type="NCBI Taxonomy" id="491253"/>
    <lineage>
        <taxon>Eukaryota</taxon>
        <taxon>Fungi</taxon>
        <taxon>Dikarya</taxon>
        <taxon>Ascomycota</taxon>
        <taxon>Pezizomycotina</taxon>
        <taxon>Sordariomycetes</taxon>
        <taxon>Hypocreomycetidae</taxon>
        <taxon>Hypocreales</taxon>
        <taxon>Hypocreaceae</taxon>
        <taxon>Cladobotryum</taxon>
    </lineage>
</organism>
<name>A0ABR0SAU4_9HYPO</name>
<dbReference type="InterPro" id="IPR037524">
    <property type="entry name" value="PA14/GLEYA"/>
</dbReference>
<evidence type="ECO:0000256" key="1">
    <source>
        <dbReference type="SAM" id="SignalP"/>
    </source>
</evidence>
<dbReference type="PROSITE" id="PS51820">
    <property type="entry name" value="PA14"/>
    <property type="match status" value="1"/>
</dbReference>
<dbReference type="InterPro" id="IPR018871">
    <property type="entry name" value="GLEYA_adhesin_domain"/>
</dbReference>
<gene>
    <name evidence="3" type="ORF">PT974_10800</name>
</gene>
<evidence type="ECO:0000259" key="2">
    <source>
        <dbReference type="PROSITE" id="PS51820"/>
    </source>
</evidence>
<dbReference type="Proteomes" id="UP001338125">
    <property type="component" value="Unassembled WGS sequence"/>
</dbReference>
<evidence type="ECO:0000313" key="4">
    <source>
        <dbReference type="Proteomes" id="UP001338125"/>
    </source>
</evidence>
<dbReference type="EMBL" id="JAVFKD010000015">
    <property type="protein sequence ID" value="KAK5989287.1"/>
    <property type="molecule type" value="Genomic_DNA"/>
</dbReference>
<accession>A0ABR0SAU4</accession>
<keyword evidence="4" id="KW-1185">Reference proteome</keyword>
<sequence length="294" mass="30304">MPSKLYLALLPLVVSASKAANQDAVTSTVTATVTSVVDVTSLETTTHTLTDTVIATASTATVTCLDSAYTAVTPVVTVTVVETATSTNIVTRTAIESTTTTVTNAVTATRVASNGLGYRRYSHTYNALLANNGFTSSHFKGLTPVLSSGVLQTLTFVSNGNNLQLPDGSAVFDSSQSAILFQGFFVAQASGTYNLSVADNGIDNWGYLWTGNDSFSAWDDGNTAFKATRVGNGPYRGGATSVTLNAGDTIPIGWLWANGGGPGGSVFNIRNPSGTTTTNGAGYFVKACSAAVFP</sequence>
<keyword evidence="1" id="KW-0732">Signal</keyword>
<proteinExistence type="predicted"/>
<feature type="chain" id="PRO_5045240059" description="PA14 domain-containing protein" evidence="1">
    <location>
        <begin position="20"/>
        <end position="294"/>
    </location>
</feature>
<feature type="domain" description="PA14" evidence="2">
    <location>
        <begin position="129"/>
        <end position="283"/>
    </location>
</feature>
<reference evidence="3 4" key="1">
    <citation type="submission" date="2024-01" db="EMBL/GenBank/DDBJ databases">
        <title>Complete genome of Cladobotryum mycophilum ATHUM6906.</title>
        <authorList>
            <person name="Christinaki A.C."/>
            <person name="Myridakis A.I."/>
            <person name="Kouvelis V.N."/>
        </authorList>
    </citation>
    <scope>NUCLEOTIDE SEQUENCE [LARGE SCALE GENOMIC DNA]</scope>
    <source>
        <strain evidence="3 4">ATHUM6906</strain>
    </source>
</reference>
<comment type="caution">
    <text evidence="3">The sequence shown here is derived from an EMBL/GenBank/DDBJ whole genome shotgun (WGS) entry which is preliminary data.</text>
</comment>
<dbReference type="Gene3D" id="2.60.120.1560">
    <property type="match status" value="1"/>
</dbReference>
<evidence type="ECO:0000313" key="3">
    <source>
        <dbReference type="EMBL" id="KAK5989287.1"/>
    </source>
</evidence>